<evidence type="ECO:0000313" key="9">
    <source>
        <dbReference type="Proteomes" id="UP001059596"/>
    </source>
</evidence>
<organism evidence="8 9">
    <name type="scientific">Drosophila gunungcola</name>
    <name type="common">fruit fly</name>
    <dbReference type="NCBI Taxonomy" id="103775"/>
    <lineage>
        <taxon>Eukaryota</taxon>
        <taxon>Metazoa</taxon>
        <taxon>Ecdysozoa</taxon>
        <taxon>Arthropoda</taxon>
        <taxon>Hexapoda</taxon>
        <taxon>Insecta</taxon>
        <taxon>Pterygota</taxon>
        <taxon>Neoptera</taxon>
        <taxon>Endopterygota</taxon>
        <taxon>Diptera</taxon>
        <taxon>Brachycera</taxon>
        <taxon>Muscomorpha</taxon>
        <taxon>Ephydroidea</taxon>
        <taxon>Drosophilidae</taxon>
        <taxon>Drosophila</taxon>
        <taxon>Sophophora</taxon>
    </lineage>
</organism>
<evidence type="ECO:0000256" key="5">
    <source>
        <dbReference type="ARBA" id="ARBA00022695"/>
    </source>
</evidence>
<dbReference type="PANTHER" id="PTHR19376:SF11">
    <property type="entry name" value="DNA-DIRECTED RNA POLYMERASE I SUBUNIT RPA1"/>
    <property type="match status" value="1"/>
</dbReference>
<dbReference type="GO" id="GO:0003677">
    <property type="term" value="F:DNA binding"/>
    <property type="evidence" value="ECO:0007669"/>
    <property type="project" value="InterPro"/>
</dbReference>
<protein>
    <recommendedName>
        <fullName evidence="2">DNA-directed RNA polymerase</fullName>
        <ecNumber evidence="2">2.7.7.6</ecNumber>
    </recommendedName>
</protein>
<evidence type="ECO:0000313" key="8">
    <source>
        <dbReference type="EMBL" id="KAI8038563.1"/>
    </source>
</evidence>
<feature type="domain" description="RNA polymerase Rpb1" evidence="7">
    <location>
        <begin position="15"/>
        <end position="116"/>
    </location>
</feature>
<dbReference type="Proteomes" id="UP001059596">
    <property type="component" value="Unassembled WGS sequence"/>
</dbReference>
<dbReference type="Gene3D" id="4.10.860.120">
    <property type="entry name" value="RNA polymerase II, clamp domain"/>
    <property type="match status" value="1"/>
</dbReference>
<evidence type="ECO:0000256" key="3">
    <source>
        <dbReference type="ARBA" id="ARBA00022478"/>
    </source>
</evidence>
<dbReference type="EC" id="2.7.7.6" evidence="2"/>
<evidence type="ECO:0000256" key="2">
    <source>
        <dbReference type="ARBA" id="ARBA00012418"/>
    </source>
</evidence>
<dbReference type="InterPro" id="IPR044893">
    <property type="entry name" value="RNA_pol_Rpb1_clamp_domain"/>
</dbReference>
<sequence length="125" mass="14143">MGSKRAMDVHVFPSDLEFAVFTDQEIHKLSVVKVITGITFDALGHAMPGGLYDIRMGSYGRCMDPCGTCLKMQDCPGHMGHIELGTPVYNPFFIKLVQRLLCIFCLHCYKLQMKGNPEYYSPYKQ</sequence>
<dbReference type="PANTHER" id="PTHR19376">
    <property type="entry name" value="DNA-DIRECTED RNA POLYMERASE"/>
    <property type="match status" value="1"/>
</dbReference>
<keyword evidence="4" id="KW-0808">Transferase</keyword>
<proteinExistence type="inferred from homology"/>
<evidence type="ECO:0000256" key="1">
    <source>
        <dbReference type="ARBA" id="ARBA00006460"/>
    </source>
</evidence>
<dbReference type="EMBL" id="JAMKOV010000007">
    <property type="protein sequence ID" value="KAI8038563.1"/>
    <property type="molecule type" value="Genomic_DNA"/>
</dbReference>
<name>A0A9P9YKT6_9MUSC</name>
<evidence type="ECO:0000259" key="7">
    <source>
        <dbReference type="Pfam" id="PF04997"/>
    </source>
</evidence>
<dbReference type="AlphaFoldDB" id="A0A9P9YKT6"/>
<keyword evidence="3" id="KW-0240">DNA-directed RNA polymerase</keyword>
<dbReference type="SUPFAM" id="SSF64484">
    <property type="entry name" value="beta and beta-prime subunits of DNA dependent RNA-polymerase"/>
    <property type="match status" value="1"/>
</dbReference>
<dbReference type="InterPro" id="IPR045867">
    <property type="entry name" value="DNA-dir_RpoC_beta_prime"/>
</dbReference>
<reference evidence="8" key="1">
    <citation type="journal article" date="2023" name="Genome Biol. Evol.">
        <title>Long-read-based Genome Assembly of Drosophila gunungcola Reveals Fewer Chemosensory Genes in Flower-breeding Species.</title>
        <authorList>
            <person name="Negi A."/>
            <person name="Liao B.Y."/>
            <person name="Yeh S.D."/>
        </authorList>
    </citation>
    <scope>NUCLEOTIDE SEQUENCE</scope>
    <source>
        <strain evidence="8">Sukarami</strain>
    </source>
</reference>
<gene>
    <name evidence="8" type="ORF">M5D96_008470</name>
</gene>
<comment type="similarity">
    <text evidence="1">Belongs to the RNA polymerase beta' chain family.</text>
</comment>
<accession>A0A9P9YKT6</accession>
<keyword evidence="6" id="KW-0804">Transcription</keyword>
<dbReference type="GO" id="GO:0006351">
    <property type="term" value="P:DNA-templated transcription"/>
    <property type="evidence" value="ECO:0007669"/>
    <property type="project" value="InterPro"/>
</dbReference>
<dbReference type="Pfam" id="PF04997">
    <property type="entry name" value="RNA_pol_Rpb1_1"/>
    <property type="match status" value="1"/>
</dbReference>
<dbReference type="GO" id="GO:0005736">
    <property type="term" value="C:RNA polymerase I complex"/>
    <property type="evidence" value="ECO:0007669"/>
    <property type="project" value="TreeGrafter"/>
</dbReference>
<evidence type="ECO:0000256" key="6">
    <source>
        <dbReference type="ARBA" id="ARBA00023163"/>
    </source>
</evidence>
<keyword evidence="9" id="KW-1185">Reference proteome</keyword>
<dbReference type="GO" id="GO:0003899">
    <property type="term" value="F:DNA-directed RNA polymerase activity"/>
    <property type="evidence" value="ECO:0007669"/>
    <property type="project" value="UniProtKB-EC"/>
</dbReference>
<comment type="caution">
    <text evidence="8">The sequence shown here is derived from an EMBL/GenBank/DDBJ whole genome shotgun (WGS) entry which is preliminary data.</text>
</comment>
<evidence type="ECO:0000256" key="4">
    <source>
        <dbReference type="ARBA" id="ARBA00022679"/>
    </source>
</evidence>
<keyword evidence="5" id="KW-0548">Nucleotidyltransferase</keyword>
<dbReference type="InterPro" id="IPR007080">
    <property type="entry name" value="RNA_pol_Rpb1_1"/>
</dbReference>
<dbReference type="FunFam" id="4.10.860.120:FF:000014">
    <property type="entry name" value="DNA-directed RNA polymerase subunit"/>
    <property type="match status" value="1"/>
</dbReference>